<sequence>MNIRNQSGVRTDFRGYTVVNNLSVYRKNDLTLDPENMPDDVELEINTRTVTPTRGAVVKADYLSKVGRRVLMTLTTPEQFVPFGAVVTLADDDKSSFIVGDRGQVYLTGLRDQGTALATWGHQPHQQCRADFSLPNGAQYGGITDISVSCRREH</sequence>
<dbReference type="GO" id="GO:0015473">
    <property type="term" value="F:fimbrial usher porin activity"/>
    <property type="evidence" value="ECO:0007669"/>
    <property type="project" value="InterPro"/>
</dbReference>
<evidence type="ECO:0000313" key="3">
    <source>
        <dbReference type="Proteomes" id="UP000255106"/>
    </source>
</evidence>
<dbReference type="EMBL" id="UGJB01000004">
    <property type="protein sequence ID" value="STQ12431.1"/>
    <property type="molecule type" value="Genomic_DNA"/>
</dbReference>
<dbReference type="Pfam" id="PF13953">
    <property type="entry name" value="PapC_C"/>
    <property type="match status" value="1"/>
</dbReference>
<accession>A0A377M404</accession>
<dbReference type="InterPro" id="IPR042186">
    <property type="entry name" value="FimD_plug_dom"/>
</dbReference>
<protein>
    <submittedName>
        <fullName evidence="2">Outer membrane usher protein LpfC</fullName>
    </submittedName>
</protein>
<dbReference type="InterPro" id="IPR025949">
    <property type="entry name" value="PapC-like_C"/>
</dbReference>
<dbReference type="AlphaFoldDB" id="A0A377M404"/>
<dbReference type="InterPro" id="IPR000015">
    <property type="entry name" value="Fimb_usher"/>
</dbReference>
<evidence type="ECO:0000259" key="1">
    <source>
        <dbReference type="Pfam" id="PF13953"/>
    </source>
</evidence>
<gene>
    <name evidence="2" type="primary">fimD_3</name>
    <name evidence="2" type="ORF">NCTC10005_05220</name>
</gene>
<evidence type="ECO:0000313" key="2">
    <source>
        <dbReference type="EMBL" id="STQ12431.1"/>
    </source>
</evidence>
<feature type="domain" description="PapC-like C-terminal" evidence="1">
    <location>
        <begin position="71"/>
        <end position="135"/>
    </location>
</feature>
<dbReference type="InterPro" id="IPR043142">
    <property type="entry name" value="PapC-like_C_sf"/>
</dbReference>
<dbReference type="PANTHER" id="PTHR30451">
    <property type="entry name" value="OUTER MEMBRANE USHER PROTEIN"/>
    <property type="match status" value="1"/>
</dbReference>
<organism evidence="2 3">
    <name type="scientific">Enterobacter cloacae</name>
    <dbReference type="NCBI Taxonomy" id="550"/>
    <lineage>
        <taxon>Bacteria</taxon>
        <taxon>Pseudomonadati</taxon>
        <taxon>Pseudomonadota</taxon>
        <taxon>Gammaproteobacteria</taxon>
        <taxon>Enterobacterales</taxon>
        <taxon>Enterobacteriaceae</taxon>
        <taxon>Enterobacter</taxon>
        <taxon>Enterobacter cloacae complex</taxon>
    </lineage>
</organism>
<reference evidence="2 3" key="1">
    <citation type="submission" date="2018-06" db="EMBL/GenBank/DDBJ databases">
        <authorList>
            <consortium name="Pathogen Informatics"/>
            <person name="Doyle S."/>
        </authorList>
    </citation>
    <scope>NUCLEOTIDE SEQUENCE [LARGE SCALE GENOMIC DNA]</scope>
    <source>
        <strain evidence="2 3">NCTC10005</strain>
    </source>
</reference>
<dbReference type="PANTHER" id="PTHR30451:SF21">
    <property type="entry name" value="FIMBRIAL USHER DOMAIN-CONTAINING PROTEIN YDET-RELATED"/>
    <property type="match status" value="1"/>
</dbReference>
<proteinExistence type="predicted"/>
<name>A0A377M404_ENTCL</name>
<dbReference type="Proteomes" id="UP000255106">
    <property type="component" value="Unassembled WGS sequence"/>
</dbReference>
<dbReference type="Gene3D" id="2.60.40.2070">
    <property type="match status" value="1"/>
</dbReference>
<dbReference type="Pfam" id="PF00577">
    <property type="entry name" value="Usher"/>
    <property type="match status" value="1"/>
</dbReference>
<dbReference type="Gene3D" id="2.60.40.2610">
    <property type="entry name" value="Outer membrane usher protein FimD, plug domain"/>
    <property type="match status" value="1"/>
</dbReference>
<dbReference type="GO" id="GO:0009279">
    <property type="term" value="C:cell outer membrane"/>
    <property type="evidence" value="ECO:0007669"/>
    <property type="project" value="TreeGrafter"/>
</dbReference>
<dbReference type="GO" id="GO:0009297">
    <property type="term" value="P:pilus assembly"/>
    <property type="evidence" value="ECO:0007669"/>
    <property type="project" value="InterPro"/>
</dbReference>